<feature type="domain" description="SAM" evidence="5">
    <location>
        <begin position="591"/>
        <end position="656"/>
    </location>
</feature>
<evidence type="ECO:0000256" key="3">
    <source>
        <dbReference type="PROSITE-ProRule" id="PRU00023"/>
    </source>
</evidence>
<evidence type="ECO:0000256" key="4">
    <source>
        <dbReference type="SAM" id="MobiDB-lite"/>
    </source>
</evidence>
<dbReference type="SUPFAM" id="SSF48403">
    <property type="entry name" value="Ankyrin repeat"/>
    <property type="match status" value="1"/>
</dbReference>
<dbReference type="InterPro" id="IPR036770">
    <property type="entry name" value="Ankyrin_rpt-contain_sf"/>
</dbReference>
<dbReference type="EMBL" id="VIIS01002179">
    <property type="protein sequence ID" value="KAF0287636.1"/>
    <property type="molecule type" value="Genomic_DNA"/>
</dbReference>
<evidence type="ECO:0000313" key="7">
    <source>
        <dbReference type="Proteomes" id="UP000440578"/>
    </source>
</evidence>
<accession>A0A6A4UYJ7</accession>
<proteinExistence type="predicted"/>
<feature type="compositionally biased region" description="Basic residues" evidence="4">
    <location>
        <begin position="563"/>
        <end position="575"/>
    </location>
</feature>
<comment type="caution">
    <text evidence="6">The sequence shown here is derived from an EMBL/GenBank/DDBJ whole genome shotgun (WGS) entry which is preliminary data.</text>
</comment>
<feature type="repeat" description="ANK" evidence="3">
    <location>
        <begin position="133"/>
        <end position="165"/>
    </location>
</feature>
<dbReference type="InterPro" id="IPR002110">
    <property type="entry name" value="Ankyrin_rpt"/>
</dbReference>
<dbReference type="AlphaFoldDB" id="A0A6A4UYJ7"/>
<dbReference type="SUPFAM" id="SSF47769">
    <property type="entry name" value="SAM/Pointed domain"/>
    <property type="match status" value="1"/>
</dbReference>
<evidence type="ECO:0000313" key="6">
    <source>
        <dbReference type="EMBL" id="KAF0287636.1"/>
    </source>
</evidence>
<feature type="repeat" description="ANK" evidence="3">
    <location>
        <begin position="78"/>
        <end position="110"/>
    </location>
</feature>
<organism evidence="6 7">
    <name type="scientific">Amphibalanus amphitrite</name>
    <name type="common">Striped barnacle</name>
    <name type="synonym">Balanus amphitrite</name>
    <dbReference type="NCBI Taxonomy" id="1232801"/>
    <lineage>
        <taxon>Eukaryota</taxon>
        <taxon>Metazoa</taxon>
        <taxon>Ecdysozoa</taxon>
        <taxon>Arthropoda</taxon>
        <taxon>Crustacea</taxon>
        <taxon>Multicrustacea</taxon>
        <taxon>Cirripedia</taxon>
        <taxon>Thoracica</taxon>
        <taxon>Thoracicalcarea</taxon>
        <taxon>Balanomorpha</taxon>
        <taxon>Balanoidea</taxon>
        <taxon>Balanidae</taxon>
        <taxon>Amphibalaninae</taxon>
        <taxon>Amphibalanus</taxon>
    </lineage>
</organism>
<dbReference type="Gene3D" id="1.25.40.20">
    <property type="entry name" value="Ankyrin repeat-containing domain"/>
    <property type="match status" value="4"/>
</dbReference>
<feature type="repeat" description="ANK" evidence="3">
    <location>
        <begin position="45"/>
        <end position="77"/>
    </location>
</feature>
<dbReference type="SMART" id="SM00248">
    <property type="entry name" value="ANK"/>
    <property type="match status" value="7"/>
</dbReference>
<reference evidence="6 7" key="1">
    <citation type="submission" date="2019-07" db="EMBL/GenBank/DDBJ databases">
        <title>Draft genome assembly of a fouling barnacle, Amphibalanus amphitrite (Darwin, 1854): The first reference genome for Thecostraca.</title>
        <authorList>
            <person name="Kim W."/>
        </authorList>
    </citation>
    <scope>NUCLEOTIDE SEQUENCE [LARGE SCALE GENOMIC DNA]</scope>
    <source>
        <strain evidence="6">SNU_AA5</strain>
        <tissue evidence="6">Soma without cirri and trophi</tissue>
    </source>
</reference>
<feature type="repeat" description="ANK" evidence="3">
    <location>
        <begin position="274"/>
        <end position="306"/>
    </location>
</feature>
<protein>
    <submittedName>
        <fullName evidence="6">Ankyrin repeat and SAM domain-containing protein 6</fullName>
    </submittedName>
</protein>
<dbReference type="Pfam" id="PF12796">
    <property type="entry name" value="Ank_2"/>
    <property type="match status" value="3"/>
</dbReference>
<feature type="compositionally biased region" description="Low complexity" evidence="4">
    <location>
        <begin position="576"/>
        <end position="592"/>
    </location>
</feature>
<evidence type="ECO:0000259" key="5">
    <source>
        <dbReference type="SMART" id="SM00454"/>
    </source>
</evidence>
<dbReference type="InterPro" id="IPR013761">
    <property type="entry name" value="SAM/pointed_sf"/>
</dbReference>
<dbReference type="PANTHER" id="PTHR24166:SF48">
    <property type="entry name" value="PROTEIN VAPYRIN"/>
    <property type="match status" value="1"/>
</dbReference>
<dbReference type="PRINTS" id="PR01415">
    <property type="entry name" value="ANKYRIN"/>
</dbReference>
<gene>
    <name evidence="6" type="primary">ANKS6</name>
    <name evidence="6" type="ORF">FJT64_014019</name>
</gene>
<dbReference type="SMART" id="SM00454">
    <property type="entry name" value="SAM"/>
    <property type="match status" value="1"/>
</dbReference>
<evidence type="ECO:0000256" key="1">
    <source>
        <dbReference type="ARBA" id="ARBA00022737"/>
    </source>
</evidence>
<keyword evidence="1" id="KW-0677">Repeat</keyword>
<feature type="region of interest" description="Disordered" evidence="4">
    <location>
        <begin position="188"/>
        <end position="209"/>
    </location>
</feature>
<feature type="compositionally biased region" description="Acidic residues" evidence="4">
    <location>
        <begin position="188"/>
        <end position="197"/>
    </location>
</feature>
<dbReference type="PROSITE" id="PS50088">
    <property type="entry name" value="ANK_REPEAT"/>
    <property type="match status" value="5"/>
</dbReference>
<dbReference type="Pfam" id="PF00536">
    <property type="entry name" value="SAM_1"/>
    <property type="match status" value="1"/>
</dbReference>
<dbReference type="InterPro" id="IPR001660">
    <property type="entry name" value="SAM"/>
</dbReference>
<evidence type="ECO:0000256" key="2">
    <source>
        <dbReference type="ARBA" id="ARBA00023043"/>
    </source>
</evidence>
<keyword evidence="7" id="KW-1185">Reference proteome</keyword>
<keyword evidence="2 3" id="KW-0040">ANK repeat</keyword>
<sequence length="659" mass="69693">MMEENDGSSPDGAIGAFLDSCYKGDQAAIASLLEKGVDVNGSDAVYTTPLQVAAASGHETLVQLLMARGAQLEAANLYGWTPLMHAARHGHAGVVRLLLQRGADGRRCNRLGTCCVGVRGKGVDRGKAEYSQRSLNALMLAAVGGHRSTCRILLEAGADPNAHNTLGMTALDMARVAGHRQVVRVLEDSTEEAEDTGGECGRGEEGDSTDLHEAVRRRDLTLATQLLSADPGAANRVRSESGAPLTLAALAGDTPMAALLLRHGAVVDQPEPTTGWTPLMHAVFHNHPEMVKLLLSSGADANVRDHKGCTAFDLASLVDSSPDMIRLLAACTYKFTPPVPPAGLAGGPAPLAWQSRAVSAPSLQDRGLKAWWSRFSSRFQNVRARVEPVVMTGARPLPEETGVPQDADRSRPRLTLDGVLPAAKRLKARTPQGFPARSLPSDTLRPVLPPFCADRSALDRCRLPPALCEGPADCDNGPDSAAVPAASAGSGPAPGGGHLNTYRLLSYLRSPNSSPSNSLGQRRLLSPGPHSSGDSGFETSGKSSIDHPSYLRKAAKGSPAKRGSLKQKPSLRKKPTTTAADPPSAAEPATSDGQAVGKLTYLLRSLGLARYGSAFAAEEIDFEAFLDLTDDDLVELNVSRRDRQKLAVVIQELRQKLRV</sequence>
<dbReference type="OrthoDB" id="6364408at2759"/>
<feature type="compositionally biased region" description="Polar residues" evidence="4">
    <location>
        <begin position="532"/>
        <end position="543"/>
    </location>
</feature>
<name>A0A6A4UYJ7_AMPAM</name>
<dbReference type="PROSITE" id="PS50297">
    <property type="entry name" value="ANK_REP_REGION"/>
    <property type="match status" value="4"/>
</dbReference>
<dbReference type="InterPro" id="IPR050889">
    <property type="entry name" value="Dendritic_Spine_Reg/Scaffold"/>
</dbReference>
<feature type="repeat" description="ANK" evidence="3">
    <location>
        <begin position="240"/>
        <end position="272"/>
    </location>
</feature>
<dbReference type="PANTHER" id="PTHR24166">
    <property type="entry name" value="ROLLING PEBBLES, ISOFORM B"/>
    <property type="match status" value="1"/>
</dbReference>
<dbReference type="Proteomes" id="UP000440578">
    <property type="component" value="Unassembled WGS sequence"/>
</dbReference>
<feature type="region of interest" description="Disordered" evidence="4">
    <location>
        <begin position="511"/>
        <end position="592"/>
    </location>
</feature>
<dbReference type="Gene3D" id="1.10.150.50">
    <property type="entry name" value="Transcription Factor, Ets-1"/>
    <property type="match status" value="1"/>
</dbReference>